<evidence type="ECO:0000256" key="2">
    <source>
        <dbReference type="ARBA" id="ARBA00022679"/>
    </source>
</evidence>
<sequence length="371" mass="41001">MKLHIFLYFFRLHKSPGGAERMLCTLANALVARGMLVHIVSLDASDDDTCFYPLSSHIRWHRLGTGKTFLQKIQRIIRLASLLKREKASAFIGFVMSGDKTIYAAAKLAQVPIIAAERNGPSIYWLRYSAFQRAMSFLLLHLTRHITVQLSGYASRYPKSLHERIIAIPNPVLQAEALAQPGRSGPDGKYTLLAVSRLDGIQKRLDILIKAFARVSSAHPDWRLRIVGDGPEKKKLDLLIRELGVTESVTLEPAVSDIFSVYQESHLFVLPSLWEGFPNALAEAMAHGLPAVGFSDAEGVSHLISHGAGWLAPGSDDIGSLADTLSHAMSDHIGRAENGAIAAKRMSDFNSSNIIDQWVMMLDKLSQDQRK</sequence>
<dbReference type="PANTHER" id="PTHR12526">
    <property type="entry name" value="GLYCOSYLTRANSFERASE"/>
    <property type="match status" value="1"/>
</dbReference>
<evidence type="ECO:0000259" key="3">
    <source>
        <dbReference type="Pfam" id="PF00534"/>
    </source>
</evidence>
<dbReference type="AlphaFoldDB" id="A0A2N3KVS3"/>
<comment type="caution">
    <text evidence="5">The sequence shown here is derived from an EMBL/GenBank/DDBJ whole genome shotgun (WGS) entry which is preliminary data.</text>
</comment>
<dbReference type="Gene3D" id="3.40.50.2000">
    <property type="entry name" value="Glycogen Phosphorylase B"/>
    <property type="match status" value="2"/>
</dbReference>
<evidence type="ECO:0000256" key="1">
    <source>
        <dbReference type="ARBA" id="ARBA00022676"/>
    </source>
</evidence>
<evidence type="ECO:0000259" key="4">
    <source>
        <dbReference type="Pfam" id="PF13439"/>
    </source>
</evidence>
<reference evidence="5 6" key="1">
    <citation type="submission" date="2017-09" db="EMBL/GenBank/DDBJ databases">
        <title>Biodiversity and function of Thalassospira species in the particle-attached aromatic-hydrocarbon-degrading consortia from the surface seawater of the South China Sea.</title>
        <authorList>
            <person name="Dong C."/>
            <person name="Liu R."/>
            <person name="Shao Z."/>
        </authorList>
    </citation>
    <scope>NUCLEOTIDE SEQUENCE [LARGE SCALE GENOMIC DNA]</scope>
    <source>
        <strain evidence="5 6">CSC1P2</strain>
    </source>
</reference>
<dbReference type="RefSeq" id="WP_101265147.1">
    <property type="nucleotide sequence ID" value="NZ_NWTK01000004.1"/>
</dbReference>
<keyword evidence="1" id="KW-0328">Glycosyltransferase</keyword>
<feature type="domain" description="Glycosyltransferase subfamily 4-like N-terminal" evidence="4">
    <location>
        <begin position="16"/>
        <end position="172"/>
    </location>
</feature>
<evidence type="ECO:0008006" key="7">
    <source>
        <dbReference type="Google" id="ProtNLM"/>
    </source>
</evidence>
<protein>
    <recommendedName>
        <fullName evidence="7">Glycosyl transferase family 1 domain-containing protein</fullName>
    </recommendedName>
</protein>
<dbReference type="GO" id="GO:0016757">
    <property type="term" value="F:glycosyltransferase activity"/>
    <property type="evidence" value="ECO:0007669"/>
    <property type="project" value="UniProtKB-KW"/>
</dbReference>
<keyword evidence="2" id="KW-0808">Transferase</keyword>
<accession>A0A2N3KVS3</accession>
<dbReference type="PANTHER" id="PTHR12526:SF510">
    <property type="entry name" value="D-INOSITOL 3-PHOSPHATE GLYCOSYLTRANSFERASE"/>
    <property type="match status" value="1"/>
</dbReference>
<gene>
    <name evidence="5" type="ORF">COO20_07440</name>
</gene>
<dbReference type="InterPro" id="IPR001296">
    <property type="entry name" value="Glyco_trans_1"/>
</dbReference>
<evidence type="ECO:0000313" key="6">
    <source>
        <dbReference type="Proteomes" id="UP000233597"/>
    </source>
</evidence>
<name>A0A2N3KVS3_9PROT</name>
<feature type="domain" description="Glycosyl transferase family 1" evidence="3">
    <location>
        <begin position="186"/>
        <end position="337"/>
    </location>
</feature>
<dbReference type="SUPFAM" id="SSF53756">
    <property type="entry name" value="UDP-Glycosyltransferase/glycogen phosphorylase"/>
    <property type="match status" value="1"/>
</dbReference>
<dbReference type="Pfam" id="PF13439">
    <property type="entry name" value="Glyco_transf_4"/>
    <property type="match status" value="1"/>
</dbReference>
<evidence type="ECO:0000313" key="5">
    <source>
        <dbReference type="EMBL" id="PKR54586.1"/>
    </source>
</evidence>
<organism evidence="5 6">
    <name type="scientific">Thalassospira marina</name>
    <dbReference type="NCBI Taxonomy" id="2048283"/>
    <lineage>
        <taxon>Bacteria</taxon>
        <taxon>Pseudomonadati</taxon>
        <taxon>Pseudomonadota</taxon>
        <taxon>Alphaproteobacteria</taxon>
        <taxon>Rhodospirillales</taxon>
        <taxon>Thalassospiraceae</taxon>
        <taxon>Thalassospira</taxon>
    </lineage>
</organism>
<dbReference type="OrthoDB" id="9781738at2"/>
<dbReference type="Pfam" id="PF00534">
    <property type="entry name" value="Glycos_transf_1"/>
    <property type="match status" value="1"/>
</dbReference>
<dbReference type="Proteomes" id="UP000233597">
    <property type="component" value="Unassembled WGS sequence"/>
</dbReference>
<dbReference type="EMBL" id="NWTK01000004">
    <property type="protein sequence ID" value="PKR54586.1"/>
    <property type="molecule type" value="Genomic_DNA"/>
</dbReference>
<dbReference type="InterPro" id="IPR028098">
    <property type="entry name" value="Glyco_trans_4-like_N"/>
</dbReference>
<proteinExistence type="predicted"/>